<keyword evidence="14 23" id="KW-0418">Kinase</keyword>
<dbReference type="GO" id="GO:0005524">
    <property type="term" value="F:ATP binding"/>
    <property type="evidence" value="ECO:0007669"/>
    <property type="project" value="UniProtKB-KW"/>
</dbReference>
<dbReference type="GO" id="GO:0005737">
    <property type="term" value="C:cytoplasm"/>
    <property type="evidence" value="ECO:0007669"/>
    <property type="project" value="UniProtKB-SubCell"/>
</dbReference>
<dbReference type="Gene3D" id="3.30.565.10">
    <property type="entry name" value="Histidine kinase-like ATPase, C-terminal domain"/>
    <property type="match status" value="1"/>
</dbReference>
<evidence type="ECO:0000313" key="23">
    <source>
        <dbReference type="EMBL" id="BBZ34460.1"/>
    </source>
</evidence>
<dbReference type="PROSITE" id="PS50046">
    <property type="entry name" value="PHYTOCHROME_2"/>
    <property type="match status" value="1"/>
</dbReference>
<dbReference type="Pfam" id="PF13493">
    <property type="entry name" value="DUF4118"/>
    <property type="match status" value="1"/>
</dbReference>
<evidence type="ECO:0000256" key="5">
    <source>
        <dbReference type="ARBA" id="ARBA00006402"/>
    </source>
</evidence>
<reference evidence="23" key="1">
    <citation type="journal article" date="2019" name="Emerg. Microbes Infect.">
        <title>Comprehensive subspecies identification of 175 nontuberculous mycobacteria species based on 7547 genomic profiles.</title>
        <authorList>
            <person name="Matsumoto Y."/>
            <person name="Kinjo T."/>
            <person name="Motooka D."/>
            <person name="Nabeya D."/>
            <person name="Jung N."/>
            <person name="Uechi K."/>
            <person name="Horii T."/>
            <person name="Iida T."/>
            <person name="Fujita J."/>
            <person name="Nakamura S."/>
        </authorList>
    </citation>
    <scope>NUCLEOTIDE SEQUENCE [LARGE SCALE GENOMIC DNA]</scope>
    <source>
        <strain evidence="23">JCM 13671</strain>
    </source>
</reference>
<sequence>MSQGLLAQLVRPNPRPLGWGIVVALGFIIAETLLVLALKQVAPDNAFGALLLLGVLVISAGWDVGLAVAMSLTSALLYVYFHLEGRGTLVPAVLVFLTLALLTNVLVGQARLRAAEAEARRREADALAAQQAALRRVATMVARGAAPDEVYPVAVKELAQSLGVDHVTLLRFEEPAHCVVLASTDRPGATKFIAGERFSLDGDSVTARIRAGGAAARIEDYHGAEGELAARLRQIGIRSAAGVPLVIDGAVRAALVAGSPASWALPAQAEAHIGDFADLISTAIANAETRAELTASRARIVAAADQARRGFERDLHDGAQQRIVSLGLALRAAQAGVPEDQDGLRGELTTIVDGLAGLYADLQELSRGIHPAILSKGGLAPAIKTLARRSPVPVELDVRVDGRLPEPVEVAAYYVIAESLTNAAKHAEAEFVTVAADLDEGVLRLSVIDDGVGGATPGGGSGLVGLRDRVEALSGQLQVSSVPGEGTTVTASIPVG</sequence>
<keyword evidence="19" id="KW-0479">Metal-binding</keyword>
<dbReference type="Pfam" id="PF01590">
    <property type="entry name" value="GAF"/>
    <property type="match status" value="1"/>
</dbReference>
<dbReference type="PANTHER" id="PTHR24421">
    <property type="entry name" value="NITRATE/NITRITE SENSOR PROTEIN NARX-RELATED"/>
    <property type="match status" value="1"/>
</dbReference>
<comment type="cofactor">
    <cofactor evidence="2">
        <name>[4Fe-4S] cluster</name>
        <dbReference type="ChEBI" id="CHEBI:49883"/>
    </cofactor>
</comment>
<name>A0A7I7XYN0_9MYCO</name>
<evidence type="ECO:0000256" key="3">
    <source>
        <dbReference type="ARBA" id="ARBA00004141"/>
    </source>
</evidence>
<dbReference type="AlphaFoldDB" id="A0A7I7XYN0"/>
<dbReference type="InterPro" id="IPR004358">
    <property type="entry name" value="Sig_transdc_His_kin-like_C"/>
</dbReference>
<dbReference type="InterPro" id="IPR050482">
    <property type="entry name" value="Sensor_HK_TwoCompSys"/>
</dbReference>
<evidence type="ECO:0000256" key="12">
    <source>
        <dbReference type="ARBA" id="ARBA00022692"/>
    </source>
</evidence>
<keyword evidence="24" id="KW-1185">Reference proteome</keyword>
<dbReference type="InterPro" id="IPR016132">
    <property type="entry name" value="Phyto_chromo_attachment"/>
</dbReference>
<dbReference type="Gene3D" id="3.30.450.40">
    <property type="match status" value="1"/>
</dbReference>
<dbReference type="SMART" id="SM00387">
    <property type="entry name" value="HATPase_c"/>
    <property type="match status" value="1"/>
</dbReference>
<evidence type="ECO:0000256" key="8">
    <source>
        <dbReference type="ARBA" id="ARBA00022485"/>
    </source>
</evidence>
<keyword evidence="10" id="KW-0597">Phosphoprotein</keyword>
<keyword evidence="19" id="KW-0411">Iron-sulfur</keyword>
<keyword evidence="16" id="KW-1133">Transmembrane helix</keyword>
<dbReference type="GO" id="GO:0046983">
    <property type="term" value="F:protein dimerization activity"/>
    <property type="evidence" value="ECO:0007669"/>
    <property type="project" value="InterPro"/>
</dbReference>
<comment type="subcellular location">
    <subcellularLocation>
        <location evidence="4">Cytoplasm</location>
    </subcellularLocation>
    <subcellularLocation>
        <location evidence="3">Membrane</location>
        <topology evidence="3">Multi-pass membrane protein</topology>
    </subcellularLocation>
</comment>
<dbReference type="Gene3D" id="1.20.5.1930">
    <property type="match status" value="1"/>
</dbReference>
<keyword evidence="18" id="KW-0902">Two-component regulatory system</keyword>
<dbReference type="InterPro" id="IPR038318">
    <property type="entry name" value="KdpD_sf"/>
</dbReference>
<evidence type="ECO:0000256" key="22">
    <source>
        <dbReference type="ARBA" id="ARBA00030800"/>
    </source>
</evidence>
<evidence type="ECO:0000256" key="4">
    <source>
        <dbReference type="ARBA" id="ARBA00004496"/>
    </source>
</evidence>
<keyword evidence="11" id="KW-0808">Transferase</keyword>
<evidence type="ECO:0000256" key="21">
    <source>
        <dbReference type="ARBA" id="ARBA00024827"/>
    </source>
</evidence>
<keyword evidence="12" id="KW-0812">Transmembrane</keyword>
<dbReference type="PANTHER" id="PTHR24421:SF10">
    <property type="entry name" value="NITRATE_NITRITE SENSOR PROTEIN NARQ"/>
    <property type="match status" value="1"/>
</dbReference>
<dbReference type="GO" id="GO:0051539">
    <property type="term" value="F:4 iron, 4 sulfur cluster binding"/>
    <property type="evidence" value="ECO:0007669"/>
    <property type="project" value="UniProtKB-KW"/>
</dbReference>
<dbReference type="Gene3D" id="1.20.120.620">
    <property type="entry name" value="Backbone structure of the membrane domain of e. Coli histidine kinase receptor kdpd"/>
    <property type="match status" value="1"/>
</dbReference>
<evidence type="ECO:0000256" key="10">
    <source>
        <dbReference type="ARBA" id="ARBA00022553"/>
    </source>
</evidence>
<dbReference type="EMBL" id="AP022612">
    <property type="protein sequence ID" value="BBZ34460.1"/>
    <property type="molecule type" value="Genomic_DNA"/>
</dbReference>
<evidence type="ECO:0000256" key="9">
    <source>
        <dbReference type="ARBA" id="ARBA00022490"/>
    </source>
</evidence>
<dbReference type="InterPro" id="IPR003594">
    <property type="entry name" value="HATPase_dom"/>
</dbReference>
<keyword evidence="8" id="KW-0004">4Fe-4S</keyword>
<dbReference type="Pfam" id="PF07730">
    <property type="entry name" value="HisKA_3"/>
    <property type="match status" value="1"/>
</dbReference>
<keyword evidence="17" id="KW-0408">Iron</keyword>
<evidence type="ECO:0000313" key="24">
    <source>
        <dbReference type="Proteomes" id="UP000466931"/>
    </source>
</evidence>
<dbReference type="Pfam" id="PF02518">
    <property type="entry name" value="HATPase_c"/>
    <property type="match status" value="1"/>
</dbReference>
<dbReference type="InterPro" id="IPR029016">
    <property type="entry name" value="GAF-like_dom_sf"/>
</dbReference>
<evidence type="ECO:0000256" key="6">
    <source>
        <dbReference type="ARBA" id="ARBA00012438"/>
    </source>
</evidence>
<comment type="catalytic activity">
    <reaction evidence="1">
        <text>ATP + protein L-histidine = ADP + protein N-phospho-L-histidine.</text>
        <dbReference type="EC" id="2.7.13.3"/>
    </reaction>
</comment>
<reference evidence="23" key="2">
    <citation type="submission" date="2020-02" db="EMBL/GenBank/DDBJ databases">
        <authorList>
            <person name="Matsumoto Y."/>
            <person name="Motooka D."/>
            <person name="Nakamura S."/>
        </authorList>
    </citation>
    <scope>NUCLEOTIDE SEQUENCE</scope>
    <source>
        <strain evidence="23">JCM 13671</strain>
    </source>
</reference>
<dbReference type="InterPro" id="IPR025201">
    <property type="entry name" value="KdpD_TM"/>
</dbReference>
<evidence type="ECO:0000256" key="15">
    <source>
        <dbReference type="ARBA" id="ARBA00022840"/>
    </source>
</evidence>
<dbReference type="InterPro" id="IPR036890">
    <property type="entry name" value="HATPase_C_sf"/>
</dbReference>
<evidence type="ECO:0000256" key="1">
    <source>
        <dbReference type="ARBA" id="ARBA00000085"/>
    </source>
</evidence>
<evidence type="ECO:0000256" key="18">
    <source>
        <dbReference type="ARBA" id="ARBA00023012"/>
    </source>
</evidence>
<dbReference type="SUPFAM" id="SSF55781">
    <property type="entry name" value="GAF domain-like"/>
    <property type="match status" value="1"/>
</dbReference>
<dbReference type="SUPFAM" id="SSF55874">
    <property type="entry name" value="ATPase domain of HSP90 chaperone/DNA topoisomerase II/histidine kinase"/>
    <property type="match status" value="1"/>
</dbReference>
<dbReference type="GO" id="GO:0000155">
    <property type="term" value="F:phosphorelay sensor kinase activity"/>
    <property type="evidence" value="ECO:0007669"/>
    <property type="project" value="InterPro"/>
</dbReference>
<dbReference type="CDD" id="cd16917">
    <property type="entry name" value="HATPase_UhpB-NarQ-NarX-like"/>
    <property type="match status" value="1"/>
</dbReference>
<keyword evidence="15" id="KW-0067">ATP-binding</keyword>
<evidence type="ECO:0000256" key="16">
    <source>
        <dbReference type="ARBA" id="ARBA00022989"/>
    </source>
</evidence>
<evidence type="ECO:0000256" key="19">
    <source>
        <dbReference type="ARBA" id="ARBA00023014"/>
    </source>
</evidence>
<evidence type="ECO:0000256" key="14">
    <source>
        <dbReference type="ARBA" id="ARBA00022777"/>
    </source>
</evidence>
<dbReference type="EC" id="2.7.13.3" evidence="6"/>
<keyword evidence="20" id="KW-0472">Membrane</keyword>
<protein>
    <recommendedName>
        <fullName evidence="7">Oxygen sensor histidine kinase NreB</fullName>
        <ecNumber evidence="6">2.7.13.3</ecNumber>
    </recommendedName>
    <alternativeName>
        <fullName evidence="22">Nitrogen regulation protein B</fullName>
    </alternativeName>
</protein>
<keyword evidence="13" id="KW-0547">Nucleotide-binding</keyword>
<keyword evidence="9" id="KW-0963">Cytoplasm</keyword>
<evidence type="ECO:0000256" key="11">
    <source>
        <dbReference type="ARBA" id="ARBA00022679"/>
    </source>
</evidence>
<accession>A0A7I7XYN0</accession>
<proteinExistence type="inferred from homology"/>
<comment type="similarity">
    <text evidence="5">In the N-terminal section; belongs to the phytochrome family.</text>
</comment>
<dbReference type="InterPro" id="IPR003018">
    <property type="entry name" value="GAF"/>
</dbReference>
<dbReference type="PRINTS" id="PR00344">
    <property type="entry name" value="BCTRLSENSOR"/>
</dbReference>
<evidence type="ECO:0000256" key="17">
    <source>
        <dbReference type="ARBA" id="ARBA00023004"/>
    </source>
</evidence>
<dbReference type="GO" id="GO:0016020">
    <property type="term" value="C:membrane"/>
    <property type="evidence" value="ECO:0007669"/>
    <property type="project" value="UniProtKB-SubCell"/>
</dbReference>
<evidence type="ECO:0000256" key="20">
    <source>
        <dbReference type="ARBA" id="ARBA00023136"/>
    </source>
</evidence>
<gene>
    <name evidence="23" type="ORF">MCNF_30650</name>
</gene>
<evidence type="ECO:0000256" key="13">
    <source>
        <dbReference type="ARBA" id="ARBA00022741"/>
    </source>
</evidence>
<evidence type="ECO:0000256" key="2">
    <source>
        <dbReference type="ARBA" id="ARBA00001966"/>
    </source>
</evidence>
<dbReference type="InterPro" id="IPR011712">
    <property type="entry name" value="Sig_transdc_His_kin_sub3_dim/P"/>
</dbReference>
<dbReference type="SMART" id="SM00065">
    <property type="entry name" value="GAF"/>
    <property type="match status" value="1"/>
</dbReference>
<comment type="function">
    <text evidence="21">Member of the two-component regulatory system NreB/NreC involved in the control of dissimilatory nitrate/nitrite reduction in response to oxygen. NreB functions as a direct oxygen sensor histidine kinase which is autophosphorylated, in the absence of oxygen, probably at the conserved histidine residue, and transfers its phosphate group probably to a conserved aspartate residue of NreC. NreB/NreC activates the expression of the nitrate (narGHJI) and nitrite (nir) reductase operons, as well as the putative nitrate transporter gene narT.</text>
</comment>
<dbReference type="Proteomes" id="UP000466931">
    <property type="component" value="Chromosome"/>
</dbReference>
<evidence type="ECO:0000256" key="7">
    <source>
        <dbReference type="ARBA" id="ARBA00017322"/>
    </source>
</evidence>
<organism evidence="23 24">
    <name type="scientific">Mycolicibacterium confluentis</name>
    <dbReference type="NCBI Taxonomy" id="28047"/>
    <lineage>
        <taxon>Bacteria</taxon>
        <taxon>Bacillati</taxon>
        <taxon>Actinomycetota</taxon>
        <taxon>Actinomycetes</taxon>
        <taxon>Mycobacteriales</taxon>
        <taxon>Mycobacteriaceae</taxon>
        <taxon>Mycolicibacterium</taxon>
    </lineage>
</organism>